<keyword evidence="4" id="KW-1185">Reference proteome</keyword>
<proteinExistence type="predicted"/>
<reference evidence="3" key="3">
    <citation type="submission" date="2015-06" db="UniProtKB">
        <authorList>
            <consortium name="EnsemblMetazoa"/>
        </authorList>
    </citation>
    <scope>IDENTIFICATION</scope>
</reference>
<gene>
    <name evidence="2" type="ORF">CAPTEDRAFT_192493</name>
</gene>
<evidence type="ECO:0000313" key="3">
    <source>
        <dbReference type="EnsemblMetazoa" id="CapteP192493"/>
    </source>
</evidence>
<reference evidence="2 4" key="2">
    <citation type="journal article" date="2013" name="Nature">
        <title>Insights into bilaterian evolution from three spiralian genomes.</title>
        <authorList>
            <person name="Simakov O."/>
            <person name="Marletaz F."/>
            <person name="Cho S.J."/>
            <person name="Edsinger-Gonzales E."/>
            <person name="Havlak P."/>
            <person name="Hellsten U."/>
            <person name="Kuo D.H."/>
            <person name="Larsson T."/>
            <person name="Lv J."/>
            <person name="Arendt D."/>
            <person name="Savage R."/>
            <person name="Osoegawa K."/>
            <person name="de Jong P."/>
            <person name="Grimwood J."/>
            <person name="Chapman J.A."/>
            <person name="Shapiro H."/>
            <person name="Aerts A."/>
            <person name="Otillar R.P."/>
            <person name="Terry A.Y."/>
            <person name="Boore J.L."/>
            <person name="Grigoriev I.V."/>
            <person name="Lindberg D.R."/>
            <person name="Seaver E.C."/>
            <person name="Weisblat D.A."/>
            <person name="Putnam N.H."/>
            <person name="Rokhsar D.S."/>
        </authorList>
    </citation>
    <scope>NUCLEOTIDE SEQUENCE</scope>
    <source>
        <strain evidence="2 4">I ESC-2004</strain>
    </source>
</reference>
<dbReference type="EnsemblMetazoa" id="CapteT192493">
    <property type="protein sequence ID" value="CapteP192493"/>
    <property type="gene ID" value="CapteG192493"/>
</dbReference>
<dbReference type="EMBL" id="KB306072">
    <property type="protein sequence ID" value="ELU00397.1"/>
    <property type="molecule type" value="Genomic_DNA"/>
</dbReference>
<dbReference type="AlphaFoldDB" id="R7UAV4"/>
<dbReference type="EMBL" id="AMQN01009731">
    <property type="status" value="NOT_ANNOTATED_CDS"/>
    <property type="molecule type" value="Genomic_DNA"/>
</dbReference>
<protein>
    <submittedName>
        <fullName evidence="2 3">Uncharacterized protein</fullName>
    </submittedName>
</protein>
<keyword evidence="1" id="KW-0175">Coiled coil</keyword>
<organism evidence="2">
    <name type="scientific">Capitella teleta</name>
    <name type="common">Polychaete worm</name>
    <dbReference type="NCBI Taxonomy" id="283909"/>
    <lineage>
        <taxon>Eukaryota</taxon>
        <taxon>Metazoa</taxon>
        <taxon>Spiralia</taxon>
        <taxon>Lophotrochozoa</taxon>
        <taxon>Annelida</taxon>
        <taxon>Polychaeta</taxon>
        <taxon>Sedentaria</taxon>
        <taxon>Scolecida</taxon>
        <taxon>Capitellidae</taxon>
        <taxon>Capitella</taxon>
    </lineage>
</organism>
<name>R7UAV4_CAPTE</name>
<dbReference type="HOGENOM" id="CLU_1116657_0_0_1"/>
<evidence type="ECO:0000313" key="4">
    <source>
        <dbReference type="Proteomes" id="UP000014760"/>
    </source>
</evidence>
<evidence type="ECO:0000313" key="2">
    <source>
        <dbReference type="EMBL" id="ELU00397.1"/>
    </source>
</evidence>
<accession>R7UAV4</accession>
<sequence length="249" mass="28311">MEKNYLEKTLMLDQAMKQLSRAKEVGKSQKVRKVKLDRKDAQIKRLKTEKKGLSVQLQQAEEEAEDLFSNLMPRIMMMPRVKPLVLAAVEMLKDFYLSSNKGATLHQDSTTKFHQQFEGIQVTLQNGRQISIGLRAGYVCCINQGRGGLAEEQVVRVPEEPDEQPSPDLKLLNKITLELITLELLVLVERQASSQLPEGKYWNPSKELIESTKNVPKTIVMEERNMAVLNNLLHCKVSISAHNLETTLM</sequence>
<dbReference type="Proteomes" id="UP000014760">
    <property type="component" value="Unassembled WGS sequence"/>
</dbReference>
<reference evidence="4" key="1">
    <citation type="submission" date="2012-12" db="EMBL/GenBank/DDBJ databases">
        <authorList>
            <person name="Hellsten U."/>
            <person name="Grimwood J."/>
            <person name="Chapman J.A."/>
            <person name="Shapiro H."/>
            <person name="Aerts A."/>
            <person name="Otillar R.P."/>
            <person name="Terry A.Y."/>
            <person name="Boore J.L."/>
            <person name="Simakov O."/>
            <person name="Marletaz F."/>
            <person name="Cho S.-J."/>
            <person name="Edsinger-Gonzales E."/>
            <person name="Havlak P."/>
            <person name="Kuo D.-H."/>
            <person name="Larsson T."/>
            <person name="Lv J."/>
            <person name="Arendt D."/>
            <person name="Savage R."/>
            <person name="Osoegawa K."/>
            <person name="de Jong P."/>
            <person name="Lindberg D.R."/>
            <person name="Seaver E.C."/>
            <person name="Weisblat D.A."/>
            <person name="Putnam N.H."/>
            <person name="Grigoriev I.V."/>
            <person name="Rokhsar D.S."/>
        </authorList>
    </citation>
    <scope>NUCLEOTIDE SEQUENCE</scope>
    <source>
        <strain evidence="4">I ESC-2004</strain>
    </source>
</reference>
<feature type="coiled-coil region" evidence="1">
    <location>
        <begin position="36"/>
        <end position="70"/>
    </location>
</feature>
<evidence type="ECO:0000256" key="1">
    <source>
        <dbReference type="SAM" id="Coils"/>
    </source>
</evidence>